<evidence type="ECO:0000256" key="1">
    <source>
        <dbReference type="ARBA" id="ARBA00000032"/>
    </source>
</evidence>
<reference evidence="8" key="1">
    <citation type="submission" date="2021-01" db="EMBL/GenBank/DDBJ databases">
        <authorList>
            <consortium name="Genoscope - CEA"/>
            <person name="William W."/>
        </authorList>
    </citation>
    <scope>NUCLEOTIDE SEQUENCE</scope>
</reference>
<keyword evidence="2 7" id="KW-0732">Signal</keyword>
<comment type="caution">
    <text evidence="8">The sequence shown here is derived from an EMBL/GenBank/DDBJ whole genome shotgun (WGS) entry which is preliminary data.</text>
</comment>
<dbReference type="InterPro" id="IPR033379">
    <property type="entry name" value="Acid_Pase_AS"/>
</dbReference>
<protein>
    <recommendedName>
        <fullName evidence="10">Acid phosphatase</fullName>
    </recommendedName>
</protein>
<keyword evidence="3" id="KW-0378">Hydrolase</keyword>
<feature type="signal peptide" evidence="7">
    <location>
        <begin position="1"/>
        <end position="16"/>
    </location>
</feature>
<evidence type="ECO:0000313" key="8">
    <source>
        <dbReference type="EMBL" id="CAD8116113.1"/>
    </source>
</evidence>
<dbReference type="PANTHER" id="PTHR11567">
    <property type="entry name" value="ACID PHOSPHATASE-RELATED"/>
    <property type="match status" value="1"/>
</dbReference>
<keyword evidence="4" id="KW-1015">Disulfide bond</keyword>
<name>A0A8S1QK88_PARPR</name>
<evidence type="ECO:0000256" key="4">
    <source>
        <dbReference type="ARBA" id="ARBA00023157"/>
    </source>
</evidence>
<organism evidence="8 9">
    <name type="scientific">Paramecium primaurelia</name>
    <dbReference type="NCBI Taxonomy" id="5886"/>
    <lineage>
        <taxon>Eukaryota</taxon>
        <taxon>Sar</taxon>
        <taxon>Alveolata</taxon>
        <taxon>Ciliophora</taxon>
        <taxon>Intramacronucleata</taxon>
        <taxon>Oligohymenophorea</taxon>
        <taxon>Peniculida</taxon>
        <taxon>Parameciidae</taxon>
        <taxon>Paramecium</taxon>
    </lineage>
</organism>
<sequence length="452" mass="52405">MFNIVLLVVLVLEIQADKLVQIQALWRHGARTPIFCNWNCMYFRSHEMLEGYLTPTGMRQHYVLGQWMREKYIVKNKLLSDTFNASEITIYATDVNRTIMSAMSNFQGMYSNNGPNVPNNVEESFLKPPNPNAKPDDDIGQQAIKHQIQVLPIHMRAALTDIQLRAYGAPQCAQAAKFQIENQHTELVKNVSVKAHDTIIQFCNEMNIDPNNFTIFNMSEYMDTFYSSIYNDYPMPPNLKKETYDKADAAYSLTIALKLYQTWKQITTQSAPFFDQLFDYTEKALNKSENNKSFKYVVYSAHDVTVQLIASALNITSAECMAQVYLGQEVQNKNCIYTYPGFASNIIWELWQEDTTNEPYFKILYNGTEMNLCNKNSTKCLYKDFKELILAQKGDFEKDCDIEIEPIIEYRVPVWMTTLTIIFIVIIVGFCFYGIYLYKQIRQDKTLLSQNM</sequence>
<feature type="chain" id="PRO_5035897261" description="Acid phosphatase" evidence="7">
    <location>
        <begin position="17"/>
        <end position="452"/>
    </location>
</feature>
<dbReference type="InterPro" id="IPR000560">
    <property type="entry name" value="His_Pase_clade-2"/>
</dbReference>
<dbReference type="InterPro" id="IPR050645">
    <property type="entry name" value="Histidine_acid_phosphatase"/>
</dbReference>
<dbReference type="OMA" id="WQPGLTF"/>
<gene>
    <name evidence="8" type="ORF">PPRIM_AZ9-3.1.T1690036</name>
</gene>
<keyword evidence="5" id="KW-0325">Glycoprotein</keyword>
<dbReference type="PANTHER" id="PTHR11567:SF211">
    <property type="entry name" value="PROSTATIC ACID PHOSPHATASE"/>
    <property type="match status" value="1"/>
</dbReference>
<proteinExistence type="predicted"/>
<dbReference type="PROSITE" id="PS00616">
    <property type="entry name" value="HIS_ACID_PHOSPHAT_1"/>
    <property type="match status" value="1"/>
</dbReference>
<evidence type="ECO:0000313" key="9">
    <source>
        <dbReference type="Proteomes" id="UP000688137"/>
    </source>
</evidence>
<dbReference type="CDD" id="cd07061">
    <property type="entry name" value="HP_HAP_like"/>
    <property type="match status" value="1"/>
</dbReference>
<evidence type="ECO:0000256" key="6">
    <source>
        <dbReference type="SAM" id="Phobius"/>
    </source>
</evidence>
<keyword evidence="6" id="KW-1133">Transmembrane helix</keyword>
<keyword evidence="9" id="KW-1185">Reference proteome</keyword>
<dbReference type="GO" id="GO:0003993">
    <property type="term" value="F:acid phosphatase activity"/>
    <property type="evidence" value="ECO:0007669"/>
    <property type="project" value="UniProtKB-EC"/>
</dbReference>
<evidence type="ECO:0000256" key="5">
    <source>
        <dbReference type="ARBA" id="ARBA00023180"/>
    </source>
</evidence>
<keyword evidence="6" id="KW-0472">Membrane</keyword>
<comment type="catalytic activity">
    <reaction evidence="1">
        <text>a phosphate monoester + H2O = an alcohol + phosphate</text>
        <dbReference type="Rhea" id="RHEA:15017"/>
        <dbReference type="ChEBI" id="CHEBI:15377"/>
        <dbReference type="ChEBI" id="CHEBI:30879"/>
        <dbReference type="ChEBI" id="CHEBI:43474"/>
        <dbReference type="ChEBI" id="CHEBI:67140"/>
        <dbReference type="EC" id="3.1.3.2"/>
    </reaction>
</comment>
<keyword evidence="6" id="KW-0812">Transmembrane</keyword>
<dbReference type="Pfam" id="PF00328">
    <property type="entry name" value="His_Phos_2"/>
    <property type="match status" value="1"/>
</dbReference>
<accession>A0A8S1QK88</accession>
<evidence type="ECO:0000256" key="3">
    <source>
        <dbReference type="ARBA" id="ARBA00022801"/>
    </source>
</evidence>
<dbReference type="EMBL" id="CAJJDM010000178">
    <property type="protein sequence ID" value="CAD8116113.1"/>
    <property type="molecule type" value="Genomic_DNA"/>
</dbReference>
<dbReference type="AlphaFoldDB" id="A0A8S1QK88"/>
<feature type="transmembrane region" description="Helical" evidence="6">
    <location>
        <begin position="414"/>
        <end position="438"/>
    </location>
</feature>
<evidence type="ECO:0000256" key="2">
    <source>
        <dbReference type="ARBA" id="ARBA00022729"/>
    </source>
</evidence>
<evidence type="ECO:0008006" key="10">
    <source>
        <dbReference type="Google" id="ProtNLM"/>
    </source>
</evidence>
<evidence type="ECO:0000256" key="7">
    <source>
        <dbReference type="SAM" id="SignalP"/>
    </source>
</evidence>
<dbReference type="Proteomes" id="UP000688137">
    <property type="component" value="Unassembled WGS sequence"/>
</dbReference>